<keyword evidence="2" id="KW-1185">Reference proteome</keyword>
<reference evidence="1 2" key="1">
    <citation type="journal article" date="2022" name="Nat. Plants">
        <title>Genomes of leafy and leafless Platanthera orchids illuminate the evolution of mycoheterotrophy.</title>
        <authorList>
            <person name="Li M.H."/>
            <person name="Liu K.W."/>
            <person name="Li Z."/>
            <person name="Lu H.C."/>
            <person name="Ye Q.L."/>
            <person name="Zhang D."/>
            <person name="Wang J.Y."/>
            <person name="Li Y.F."/>
            <person name="Zhong Z.M."/>
            <person name="Liu X."/>
            <person name="Yu X."/>
            <person name="Liu D.K."/>
            <person name="Tu X.D."/>
            <person name="Liu B."/>
            <person name="Hao Y."/>
            <person name="Liao X.Y."/>
            <person name="Jiang Y.T."/>
            <person name="Sun W.H."/>
            <person name="Chen J."/>
            <person name="Chen Y.Q."/>
            <person name="Ai Y."/>
            <person name="Zhai J.W."/>
            <person name="Wu S.S."/>
            <person name="Zhou Z."/>
            <person name="Hsiao Y.Y."/>
            <person name="Wu W.L."/>
            <person name="Chen Y.Y."/>
            <person name="Lin Y.F."/>
            <person name="Hsu J.L."/>
            <person name="Li C.Y."/>
            <person name="Wang Z.W."/>
            <person name="Zhao X."/>
            <person name="Zhong W.Y."/>
            <person name="Ma X.K."/>
            <person name="Ma L."/>
            <person name="Huang J."/>
            <person name="Chen G.Z."/>
            <person name="Huang M.Z."/>
            <person name="Huang L."/>
            <person name="Peng D.H."/>
            <person name="Luo Y.B."/>
            <person name="Zou S.Q."/>
            <person name="Chen S.P."/>
            <person name="Lan S."/>
            <person name="Tsai W.C."/>
            <person name="Van de Peer Y."/>
            <person name="Liu Z.J."/>
        </authorList>
    </citation>
    <scope>NUCLEOTIDE SEQUENCE [LARGE SCALE GENOMIC DNA]</scope>
    <source>
        <strain evidence="1">Lor287</strain>
    </source>
</reference>
<evidence type="ECO:0000313" key="2">
    <source>
        <dbReference type="Proteomes" id="UP001418222"/>
    </source>
</evidence>
<sequence>MLKLNLKAHYLDCRKNNIEEQREEDGREELQALLQAAYYKFQRQQIRTLKKQIDIKKPPITMLLMQWACLFSMPTWNQLEQKVYLKAATFAHYLMLRVCLMPRFFSGEFGQKTPQS</sequence>
<evidence type="ECO:0000313" key="1">
    <source>
        <dbReference type="EMBL" id="KAK8941425.1"/>
    </source>
</evidence>
<name>A0AAP0BKS6_9ASPA</name>
<protein>
    <submittedName>
        <fullName evidence="1">Uncharacterized protein</fullName>
    </submittedName>
</protein>
<organism evidence="1 2">
    <name type="scientific">Platanthera zijinensis</name>
    <dbReference type="NCBI Taxonomy" id="2320716"/>
    <lineage>
        <taxon>Eukaryota</taxon>
        <taxon>Viridiplantae</taxon>
        <taxon>Streptophyta</taxon>
        <taxon>Embryophyta</taxon>
        <taxon>Tracheophyta</taxon>
        <taxon>Spermatophyta</taxon>
        <taxon>Magnoliopsida</taxon>
        <taxon>Liliopsida</taxon>
        <taxon>Asparagales</taxon>
        <taxon>Orchidaceae</taxon>
        <taxon>Orchidoideae</taxon>
        <taxon>Orchideae</taxon>
        <taxon>Orchidinae</taxon>
        <taxon>Platanthera</taxon>
    </lineage>
</organism>
<dbReference type="AlphaFoldDB" id="A0AAP0BKS6"/>
<comment type="caution">
    <text evidence="1">The sequence shown here is derived from an EMBL/GenBank/DDBJ whole genome shotgun (WGS) entry which is preliminary data.</text>
</comment>
<proteinExistence type="predicted"/>
<gene>
    <name evidence="1" type="ORF">KSP39_PZI010323</name>
</gene>
<dbReference type="EMBL" id="JBBWWQ010000008">
    <property type="protein sequence ID" value="KAK8941425.1"/>
    <property type="molecule type" value="Genomic_DNA"/>
</dbReference>
<accession>A0AAP0BKS6</accession>
<dbReference type="Proteomes" id="UP001418222">
    <property type="component" value="Unassembled WGS sequence"/>
</dbReference>